<evidence type="ECO:0000259" key="3">
    <source>
        <dbReference type="SMART" id="SM00477"/>
    </source>
</evidence>
<dbReference type="SUPFAM" id="SSF54060">
    <property type="entry name" value="His-Me finger endonucleases"/>
    <property type="match status" value="1"/>
</dbReference>
<keyword evidence="7" id="KW-1185">Reference proteome</keyword>
<dbReference type="InterPro" id="IPR044929">
    <property type="entry name" value="DNA/RNA_non-sp_Endonuclease_sf"/>
</dbReference>
<keyword evidence="5" id="KW-0540">Nuclease</keyword>
<dbReference type="SMART" id="SM00477">
    <property type="entry name" value="NUC"/>
    <property type="match status" value="1"/>
</dbReference>
<dbReference type="PROSITE" id="PS51257">
    <property type="entry name" value="PROKAR_LIPOPROTEIN"/>
    <property type="match status" value="1"/>
</dbReference>
<dbReference type="PANTHER" id="PTHR13966">
    <property type="entry name" value="ENDONUCLEASE RELATED"/>
    <property type="match status" value="1"/>
</dbReference>
<evidence type="ECO:0000313" key="7">
    <source>
        <dbReference type="Proteomes" id="UP000029738"/>
    </source>
</evidence>
<keyword evidence="5" id="KW-0255">Endonuclease</keyword>
<gene>
    <name evidence="6" type="ORF">DA73_0203245</name>
    <name evidence="5" type="ORF">DA73_0400001850</name>
</gene>
<dbReference type="OrthoDB" id="9811262at2"/>
<feature type="active site" description="Proton acceptor" evidence="1">
    <location>
        <position position="118"/>
    </location>
</feature>
<name>A0A0C1NLM2_9CYAN</name>
<dbReference type="EMBL" id="JHEG04000001">
    <property type="protein sequence ID" value="KAF3884362.1"/>
    <property type="molecule type" value="Genomic_DNA"/>
</dbReference>
<dbReference type="RefSeq" id="WP_038090777.1">
    <property type="nucleotide sequence ID" value="NZ_JHEG04000001.1"/>
</dbReference>
<organism evidence="6">
    <name type="scientific">Tolypothrix bouteillei VB521301</name>
    <dbReference type="NCBI Taxonomy" id="1479485"/>
    <lineage>
        <taxon>Bacteria</taxon>
        <taxon>Bacillati</taxon>
        <taxon>Cyanobacteriota</taxon>
        <taxon>Cyanophyceae</taxon>
        <taxon>Nostocales</taxon>
        <taxon>Tolypothrichaceae</taxon>
        <taxon>Tolypothrix</taxon>
    </lineage>
</organism>
<dbReference type="Gene3D" id="3.40.570.10">
    <property type="entry name" value="Extracellular Endonuclease, subunit A"/>
    <property type="match status" value="1"/>
</dbReference>
<dbReference type="Pfam" id="PF01223">
    <property type="entry name" value="Endonuclease_NS"/>
    <property type="match status" value="1"/>
</dbReference>
<dbReference type="GO" id="GO:0003676">
    <property type="term" value="F:nucleic acid binding"/>
    <property type="evidence" value="ECO:0007669"/>
    <property type="project" value="InterPro"/>
</dbReference>
<dbReference type="PANTHER" id="PTHR13966:SF5">
    <property type="entry name" value="ENDONUCLEASE G, MITOCHONDRIAL"/>
    <property type="match status" value="1"/>
</dbReference>
<evidence type="ECO:0000313" key="6">
    <source>
        <dbReference type="EMBL" id="KIE13696.1"/>
    </source>
</evidence>
<dbReference type="GO" id="GO:0046872">
    <property type="term" value="F:metal ion binding"/>
    <property type="evidence" value="ECO:0007669"/>
    <property type="project" value="UniProtKB-KW"/>
</dbReference>
<dbReference type="InterPro" id="IPR040255">
    <property type="entry name" value="Non-specific_endonuclease"/>
</dbReference>
<protein>
    <submittedName>
        <fullName evidence="5 6">Nuclease</fullName>
    </submittedName>
</protein>
<dbReference type="STRING" id="1479485.DA73_0203245"/>
<proteinExistence type="predicted"/>
<dbReference type="Proteomes" id="UP000029738">
    <property type="component" value="Unassembled WGS sequence"/>
</dbReference>
<evidence type="ECO:0000313" key="5">
    <source>
        <dbReference type="EMBL" id="KAF3884362.1"/>
    </source>
</evidence>
<dbReference type="GO" id="GO:0004519">
    <property type="term" value="F:endonuclease activity"/>
    <property type="evidence" value="ECO:0007669"/>
    <property type="project" value="UniProtKB-KW"/>
</dbReference>
<feature type="binding site" evidence="2">
    <location>
        <position position="149"/>
    </location>
    <ligand>
        <name>Mg(2+)</name>
        <dbReference type="ChEBI" id="CHEBI:18420"/>
        <note>catalytic</note>
    </ligand>
</feature>
<keyword evidence="5" id="KW-0378">Hydrolase</keyword>
<reference evidence="5" key="2">
    <citation type="submission" date="2019-11" db="EMBL/GenBank/DDBJ databases">
        <title>Improved Assembly of Tolypothrix boutellei genome.</title>
        <authorList>
            <person name="Sarangi A.N."/>
            <person name="Mukherjee M."/>
            <person name="Ghosh S."/>
            <person name="Singh D."/>
            <person name="Das A."/>
            <person name="Kant S."/>
            <person name="Prusty A."/>
            <person name="Tripathy S."/>
        </authorList>
    </citation>
    <scope>NUCLEOTIDE SEQUENCE</scope>
    <source>
        <strain evidence="5">VB521301</strain>
    </source>
</reference>
<evidence type="ECO:0000256" key="1">
    <source>
        <dbReference type="PIRSR" id="PIRSR640255-1"/>
    </source>
</evidence>
<dbReference type="InterPro" id="IPR020821">
    <property type="entry name" value="ENPP1-3/EXOG-like_nuc-like"/>
</dbReference>
<dbReference type="SMART" id="SM00892">
    <property type="entry name" value="Endonuclease_NS"/>
    <property type="match status" value="1"/>
</dbReference>
<accession>A0A0C1NLM2</accession>
<feature type="domain" description="DNA/RNA non-specific endonuclease/pyrophosphatase/phosphodiesterase" evidence="4">
    <location>
        <begin position="55"/>
        <end position="257"/>
    </location>
</feature>
<dbReference type="InterPro" id="IPR044925">
    <property type="entry name" value="His-Me_finger_sf"/>
</dbReference>
<dbReference type="CDD" id="cd00091">
    <property type="entry name" value="NUC"/>
    <property type="match status" value="1"/>
</dbReference>
<feature type="domain" description="ENPP1-3/EXOG-like endonuclease/phosphodiesterase" evidence="3">
    <location>
        <begin position="56"/>
        <end position="257"/>
    </location>
</feature>
<keyword evidence="2" id="KW-0479">Metal-binding</keyword>
<reference evidence="6" key="1">
    <citation type="journal article" date="2015" name="Genome Announc.">
        <title>Draft Genome Sequence of Tolypothrix boutellei Strain VB521301.</title>
        <authorList>
            <person name="Chandrababunaidu M.M."/>
            <person name="Singh D."/>
            <person name="Sen D."/>
            <person name="Bhan S."/>
            <person name="Das S."/>
            <person name="Gupta A."/>
            <person name="Adhikary S.P."/>
            <person name="Tripathy S."/>
        </authorList>
    </citation>
    <scope>NUCLEOTIDE SEQUENCE</scope>
    <source>
        <strain evidence="6">VB521301</strain>
    </source>
</reference>
<evidence type="ECO:0000256" key="2">
    <source>
        <dbReference type="PIRSR" id="PIRSR640255-2"/>
    </source>
</evidence>
<sequence>MFASKKLLILLITLLLTLVVGCTILFPRPLATNPRLPFGNPSNASQTDPNNYLIEKPQYVLSYNRDKGIPNWVSWELNQSWLGEAPRSNNFRPDDTLPEGWYRVTPNDYTKSGFDKGHMVPSADRSNNPENNAATFLMTNIVPQAPDNNQGYWARLEDYERSLANQGNQLYIIAGVYGQKGTIAQGKVSIPDRIFKIIIAIAPNDSVNRINESTRIIAVDTPNTNGNRDAAWTEFLTSIDAIEYQTGYDFLSEVNPSIQNILESKKYQISDLKLKSKTRKK</sequence>
<dbReference type="AlphaFoldDB" id="A0A0C1NLM2"/>
<dbReference type="GO" id="GO:0016787">
    <property type="term" value="F:hydrolase activity"/>
    <property type="evidence" value="ECO:0007669"/>
    <property type="project" value="InterPro"/>
</dbReference>
<evidence type="ECO:0000259" key="4">
    <source>
        <dbReference type="SMART" id="SM00892"/>
    </source>
</evidence>
<dbReference type="EMBL" id="JHEG02000012">
    <property type="protein sequence ID" value="KIE13696.1"/>
    <property type="molecule type" value="Genomic_DNA"/>
</dbReference>
<dbReference type="InterPro" id="IPR001604">
    <property type="entry name" value="Endo_G_ENPP1-like_dom"/>
</dbReference>
<comment type="caution">
    <text evidence="6">The sequence shown here is derived from an EMBL/GenBank/DDBJ whole genome shotgun (WGS) entry which is preliminary data.</text>
</comment>